<evidence type="ECO:0000256" key="4">
    <source>
        <dbReference type="ARBA" id="ARBA00022741"/>
    </source>
</evidence>
<comment type="catalytic activity">
    <reaction evidence="7">
        <text>L-threonyl-[protein] + ATP = O-phospho-L-threonyl-[protein] + ADP + H(+)</text>
        <dbReference type="Rhea" id="RHEA:46608"/>
        <dbReference type="Rhea" id="RHEA-COMP:11060"/>
        <dbReference type="Rhea" id="RHEA-COMP:11605"/>
        <dbReference type="ChEBI" id="CHEBI:15378"/>
        <dbReference type="ChEBI" id="CHEBI:30013"/>
        <dbReference type="ChEBI" id="CHEBI:30616"/>
        <dbReference type="ChEBI" id="CHEBI:61977"/>
        <dbReference type="ChEBI" id="CHEBI:456216"/>
        <dbReference type="EC" id="2.7.11.1"/>
    </reaction>
</comment>
<evidence type="ECO:0000313" key="11">
    <source>
        <dbReference type="EMBL" id="TDC05680.1"/>
    </source>
</evidence>
<evidence type="ECO:0000256" key="5">
    <source>
        <dbReference type="ARBA" id="ARBA00022777"/>
    </source>
</evidence>
<dbReference type="Pfam" id="PF00069">
    <property type="entry name" value="Pkinase"/>
    <property type="match status" value="1"/>
</dbReference>
<evidence type="ECO:0000256" key="7">
    <source>
        <dbReference type="ARBA" id="ARBA00047899"/>
    </source>
</evidence>
<dbReference type="PROSITE" id="PS50011">
    <property type="entry name" value="PROTEIN_KINASE_DOM"/>
    <property type="match status" value="1"/>
</dbReference>
<dbReference type="SUPFAM" id="SSF56112">
    <property type="entry name" value="Protein kinase-like (PK-like)"/>
    <property type="match status" value="1"/>
</dbReference>
<dbReference type="SMART" id="SM00220">
    <property type="entry name" value="S_TKc"/>
    <property type="match status" value="1"/>
</dbReference>
<proteinExistence type="inferred from homology"/>
<sequence length="312" mass="34463">MRRAGFELIEPLDTGTLGDRHRAVEIRTGEKVLVTRLHAHWTRDAPSSAPFLRLIDRMRSLRAPCVAATLAGWVDDEGWWVAAEDVGGEPLDSWILEAGPLPAGQILSLAHRIATGLEVLHRYRLLHGALTPGTVLCAGSGRIVLADHALLPQLATDEARHGTLPAGHALRGDPAYMSPRVMADPAWARREDDVYALGMVLLYAATGVRPYGDLDMLATAACVVRRVPPPDLRELPFRVRSLIGRCLRPPFYRPEPARIAHRTSRSRWRLYRRYDATQELSRSPSPREPSEEDPVISRDTGPAAHVAPALPK</sequence>
<protein>
    <recommendedName>
        <fullName evidence="10">Protein kinase domain-containing protein</fullName>
    </recommendedName>
</protein>
<reference evidence="11 12" key="1">
    <citation type="submission" date="2019-03" db="EMBL/GenBank/DDBJ databases">
        <title>Draft genome sequences of novel Actinobacteria.</title>
        <authorList>
            <person name="Sahin N."/>
            <person name="Ay H."/>
            <person name="Saygin H."/>
        </authorList>
    </citation>
    <scope>NUCLEOTIDE SEQUENCE [LARGE SCALE GENOMIC DNA]</scope>
    <source>
        <strain evidence="11 12">DSM 45347</strain>
    </source>
</reference>
<keyword evidence="3" id="KW-0808">Transferase</keyword>
<feature type="domain" description="Protein kinase" evidence="10">
    <location>
        <begin position="6"/>
        <end position="264"/>
    </location>
</feature>
<evidence type="ECO:0000256" key="2">
    <source>
        <dbReference type="ARBA" id="ARBA00022527"/>
    </source>
</evidence>
<keyword evidence="5" id="KW-0418">Kinase</keyword>
<dbReference type="GO" id="GO:0005524">
    <property type="term" value="F:ATP binding"/>
    <property type="evidence" value="ECO:0007669"/>
    <property type="project" value="UniProtKB-KW"/>
</dbReference>
<evidence type="ECO:0000259" key="10">
    <source>
        <dbReference type="PROSITE" id="PS50011"/>
    </source>
</evidence>
<comment type="similarity">
    <text evidence="1">Belongs to the protein kinase superfamily. STE Ser/Thr protein kinase family. STE20 subfamily.</text>
</comment>
<evidence type="ECO:0000256" key="9">
    <source>
        <dbReference type="SAM" id="MobiDB-lite"/>
    </source>
</evidence>
<feature type="region of interest" description="Disordered" evidence="9">
    <location>
        <begin position="277"/>
        <end position="312"/>
    </location>
</feature>
<evidence type="ECO:0000256" key="1">
    <source>
        <dbReference type="ARBA" id="ARBA00008874"/>
    </source>
</evidence>
<gene>
    <name evidence="11" type="ORF">E1284_35030</name>
</gene>
<comment type="catalytic activity">
    <reaction evidence="8">
        <text>L-seryl-[protein] + ATP = O-phospho-L-seryl-[protein] + ADP + H(+)</text>
        <dbReference type="Rhea" id="RHEA:17989"/>
        <dbReference type="Rhea" id="RHEA-COMP:9863"/>
        <dbReference type="Rhea" id="RHEA-COMP:11604"/>
        <dbReference type="ChEBI" id="CHEBI:15378"/>
        <dbReference type="ChEBI" id="CHEBI:29999"/>
        <dbReference type="ChEBI" id="CHEBI:30616"/>
        <dbReference type="ChEBI" id="CHEBI:83421"/>
        <dbReference type="ChEBI" id="CHEBI:456216"/>
        <dbReference type="EC" id="2.7.11.1"/>
    </reaction>
</comment>
<evidence type="ECO:0000256" key="6">
    <source>
        <dbReference type="ARBA" id="ARBA00022840"/>
    </source>
</evidence>
<dbReference type="Proteomes" id="UP000295431">
    <property type="component" value="Unassembled WGS sequence"/>
</dbReference>
<dbReference type="PANTHER" id="PTHR48012">
    <property type="entry name" value="STERILE20-LIKE KINASE, ISOFORM B-RELATED"/>
    <property type="match status" value="1"/>
</dbReference>
<comment type="caution">
    <text evidence="11">The sequence shown here is derived from an EMBL/GenBank/DDBJ whole genome shotgun (WGS) entry which is preliminary data.</text>
</comment>
<dbReference type="InterPro" id="IPR050629">
    <property type="entry name" value="STE20/SPS1-PAK"/>
</dbReference>
<name>A0A4R4NDY5_9ACTN</name>
<organism evidence="11 12">
    <name type="scientific">Actinomadura bangladeshensis</name>
    <dbReference type="NCBI Taxonomy" id="453573"/>
    <lineage>
        <taxon>Bacteria</taxon>
        <taxon>Bacillati</taxon>
        <taxon>Actinomycetota</taxon>
        <taxon>Actinomycetes</taxon>
        <taxon>Streptosporangiales</taxon>
        <taxon>Thermomonosporaceae</taxon>
        <taxon>Actinomadura</taxon>
    </lineage>
</organism>
<keyword evidence="6" id="KW-0067">ATP-binding</keyword>
<dbReference type="InterPro" id="IPR000719">
    <property type="entry name" value="Prot_kinase_dom"/>
</dbReference>
<evidence type="ECO:0000313" key="12">
    <source>
        <dbReference type="Proteomes" id="UP000295431"/>
    </source>
</evidence>
<accession>A0A4R4NDY5</accession>
<evidence type="ECO:0000256" key="8">
    <source>
        <dbReference type="ARBA" id="ARBA00048679"/>
    </source>
</evidence>
<keyword evidence="12" id="KW-1185">Reference proteome</keyword>
<evidence type="ECO:0000256" key="3">
    <source>
        <dbReference type="ARBA" id="ARBA00022679"/>
    </source>
</evidence>
<dbReference type="PANTHER" id="PTHR48012:SF10">
    <property type="entry name" value="FI20177P1"/>
    <property type="match status" value="1"/>
</dbReference>
<dbReference type="GO" id="GO:0005737">
    <property type="term" value="C:cytoplasm"/>
    <property type="evidence" value="ECO:0007669"/>
    <property type="project" value="TreeGrafter"/>
</dbReference>
<keyword evidence="2" id="KW-0723">Serine/threonine-protein kinase</keyword>
<dbReference type="Gene3D" id="1.10.510.10">
    <property type="entry name" value="Transferase(Phosphotransferase) domain 1"/>
    <property type="match status" value="1"/>
</dbReference>
<keyword evidence="4" id="KW-0547">Nucleotide-binding</keyword>
<dbReference type="GO" id="GO:0004674">
    <property type="term" value="F:protein serine/threonine kinase activity"/>
    <property type="evidence" value="ECO:0007669"/>
    <property type="project" value="UniProtKB-KW"/>
</dbReference>
<feature type="non-terminal residue" evidence="11">
    <location>
        <position position="312"/>
    </location>
</feature>
<dbReference type="AlphaFoldDB" id="A0A4R4NDY5"/>
<dbReference type="InterPro" id="IPR011009">
    <property type="entry name" value="Kinase-like_dom_sf"/>
</dbReference>
<dbReference type="EMBL" id="SMJW01000294">
    <property type="protein sequence ID" value="TDC05680.1"/>
    <property type="molecule type" value="Genomic_DNA"/>
</dbReference>
<dbReference type="RefSeq" id="WP_131944457.1">
    <property type="nucleotide sequence ID" value="NZ_SMJW01000294.1"/>
</dbReference>
<dbReference type="OrthoDB" id="1492512at2"/>